<dbReference type="PANTHER" id="PTHR42928:SF5">
    <property type="entry name" value="BLR1237 PROTEIN"/>
    <property type="match status" value="1"/>
</dbReference>
<keyword evidence="4" id="KW-1185">Reference proteome</keyword>
<protein>
    <submittedName>
        <fullName evidence="3">Tripartite-type tricarboxylate transporter receptor subunit TctC</fullName>
    </submittedName>
</protein>
<evidence type="ECO:0000313" key="3">
    <source>
        <dbReference type="EMBL" id="MET4578165.1"/>
    </source>
</evidence>
<dbReference type="InterPro" id="IPR005064">
    <property type="entry name" value="BUG"/>
</dbReference>
<comment type="similarity">
    <text evidence="1">Belongs to the UPF0065 (bug) family.</text>
</comment>
<keyword evidence="2" id="KW-0732">Signal</keyword>
<evidence type="ECO:0000256" key="2">
    <source>
        <dbReference type="SAM" id="SignalP"/>
    </source>
</evidence>
<dbReference type="EMBL" id="JBEPSH010000006">
    <property type="protein sequence ID" value="MET4578165.1"/>
    <property type="molecule type" value="Genomic_DNA"/>
</dbReference>
<comment type="caution">
    <text evidence="3">The sequence shown here is derived from an EMBL/GenBank/DDBJ whole genome shotgun (WGS) entry which is preliminary data.</text>
</comment>
<name>A0ABV2QAX0_9BURK</name>
<dbReference type="CDD" id="cd13578">
    <property type="entry name" value="PBP2_Bug27"/>
    <property type="match status" value="1"/>
</dbReference>
<dbReference type="RefSeq" id="WP_354445176.1">
    <property type="nucleotide sequence ID" value="NZ_JBEPSH010000006.1"/>
</dbReference>
<dbReference type="PIRSF" id="PIRSF017082">
    <property type="entry name" value="YflP"/>
    <property type="match status" value="1"/>
</dbReference>
<gene>
    <name evidence="3" type="ORF">ABIE13_003281</name>
</gene>
<dbReference type="Gene3D" id="3.40.190.150">
    <property type="entry name" value="Bordetella uptake gene, domain 1"/>
    <property type="match status" value="1"/>
</dbReference>
<evidence type="ECO:0000256" key="1">
    <source>
        <dbReference type="ARBA" id="ARBA00006987"/>
    </source>
</evidence>
<feature type="signal peptide" evidence="2">
    <location>
        <begin position="1"/>
        <end position="25"/>
    </location>
</feature>
<dbReference type="Proteomes" id="UP001549320">
    <property type="component" value="Unassembled WGS sequence"/>
</dbReference>
<dbReference type="PANTHER" id="PTHR42928">
    <property type="entry name" value="TRICARBOXYLATE-BINDING PROTEIN"/>
    <property type="match status" value="1"/>
</dbReference>
<feature type="chain" id="PRO_5047537000" evidence="2">
    <location>
        <begin position="26"/>
        <end position="326"/>
    </location>
</feature>
<accession>A0ABV2QAX0</accession>
<dbReference type="InterPro" id="IPR006311">
    <property type="entry name" value="TAT_signal"/>
</dbReference>
<sequence>MTSSQLTRRHLLTLSALGAAMPAWAQNDSQPVRIVVPFAPGGGNDVLGRQMANGLSTSFGRTYIVENKAGAGGNIGTEYVVRAAGDGNTLLLGHTGTVSINPYLYKGLKFDVQKGLKPVAMFASAALLLVVPESSPIKTLAQLVDAIRQSKDPYTYASSGAGTGGHLASEMFAEALKVKMTHIPYKGTNPALTDVVGGQVQMMFSVIPPAQALVTSGKLRALAVTSAKRHAQLPQVPTVAESGIASLANFESTLTYGLLAPSSTPAARIEALSKQILQVAGTPAFQSKLGVEGAEPLLGDAAQYGARIQKESAKWAAVIKSSGASI</sequence>
<dbReference type="SUPFAM" id="SSF53850">
    <property type="entry name" value="Periplasmic binding protein-like II"/>
    <property type="match status" value="1"/>
</dbReference>
<dbReference type="PROSITE" id="PS51318">
    <property type="entry name" value="TAT"/>
    <property type="match status" value="1"/>
</dbReference>
<dbReference type="Pfam" id="PF03401">
    <property type="entry name" value="TctC"/>
    <property type="match status" value="1"/>
</dbReference>
<proteinExistence type="inferred from homology"/>
<organism evidence="3 4">
    <name type="scientific">Ottowia thiooxydans</name>
    <dbReference type="NCBI Taxonomy" id="219182"/>
    <lineage>
        <taxon>Bacteria</taxon>
        <taxon>Pseudomonadati</taxon>
        <taxon>Pseudomonadota</taxon>
        <taxon>Betaproteobacteria</taxon>
        <taxon>Burkholderiales</taxon>
        <taxon>Comamonadaceae</taxon>
        <taxon>Ottowia</taxon>
    </lineage>
</organism>
<dbReference type="Gene3D" id="3.40.190.10">
    <property type="entry name" value="Periplasmic binding protein-like II"/>
    <property type="match status" value="1"/>
</dbReference>
<dbReference type="InterPro" id="IPR042100">
    <property type="entry name" value="Bug_dom1"/>
</dbReference>
<keyword evidence="3" id="KW-0675">Receptor</keyword>
<reference evidence="3 4" key="1">
    <citation type="submission" date="2024-06" db="EMBL/GenBank/DDBJ databases">
        <title>Sorghum-associated microbial communities from plants grown in Nebraska, USA.</title>
        <authorList>
            <person name="Schachtman D."/>
        </authorList>
    </citation>
    <scope>NUCLEOTIDE SEQUENCE [LARGE SCALE GENOMIC DNA]</scope>
    <source>
        <strain evidence="3 4">2709</strain>
    </source>
</reference>
<evidence type="ECO:0000313" key="4">
    <source>
        <dbReference type="Proteomes" id="UP001549320"/>
    </source>
</evidence>